<comment type="subcellular location">
    <subcellularLocation>
        <location evidence="4">Cell membrane</location>
        <topology evidence="4">Multi-pass membrane protein</topology>
    </subcellularLocation>
</comment>
<evidence type="ECO:0000256" key="2">
    <source>
        <dbReference type="ARBA" id="ARBA00001936"/>
    </source>
</evidence>
<evidence type="ECO:0000256" key="13">
    <source>
        <dbReference type="ARBA" id="ARBA00022840"/>
    </source>
</evidence>
<evidence type="ECO:0000256" key="10">
    <source>
        <dbReference type="ARBA" id="ARBA00022741"/>
    </source>
</evidence>
<evidence type="ECO:0000256" key="3">
    <source>
        <dbReference type="ARBA" id="ARBA00001946"/>
    </source>
</evidence>
<dbReference type="InterPro" id="IPR036097">
    <property type="entry name" value="HisK_dim/P_sf"/>
</dbReference>
<evidence type="ECO:0000256" key="21">
    <source>
        <dbReference type="ARBA" id="ARBA00040454"/>
    </source>
</evidence>
<gene>
    <name evidence="26" type="ORF">ACIB24_13360</name>
</gene>
<dbReference type="Pfam" id="PF02518">
    <property type="entry name" value="HATPase_c"/>
    <property type="match status" value="1"/>
</dbReference>
<evidence type="ECO:0000256" key="6">
    <source>
        <dbReference type="ARBA" id="ARBA00022475"/>
    </source>
</evidence>
<accession>A0ABW8APZ5</accession>
<dbReference type="PANTHER" id="PTHR44936:SF9">
    <property type="entry name" value="SENSOR PROTEIN CREC"/>
    <property type="match status" value="1"/>
</dbReference>
<keyword evidence="14" id="KW-0460">Magnesium</keyword>
<dbReference type="CDD" id="cd06225">
    <property type="entry name" value="HAMP"/>
    <property type="match status" value="1"/>
</dbReference>
<dbReference type="InterPro" id="IPR003660">
    <property type="entry name" value="HAMP_dom"/>
</dbReference>
<organism evidence="26 27">
    <name type="scientific">Spongisporangium articulatum</name>
    <dbReference type="NCBI Taxonomy" id="3362603"/>
    <lineage>
        <taxon>Bacteria</taxon>
        <taxon>Bacillati</taxon>
        <taxon>Actinomycetota</taxon>
        <taxon>Actinomycetes</taxon>
        <taxon>Kineosporiales</taxon>
        <taxon>Kineosporiaceae</taxon>
        <taxon>Spongisporangium</taxon>
    </lineage>
</organism>
<feature type="domain" description="HAMP" evidence="25">
    <location>
        <begin position="171"/>
        <end position="223"/>
    </location>
</feature>
<dbReference type="SMART" id="SM00387">
    <property type="entry name" value="HATPase_c"/>
    <property type="match status" value="1"/>
</dbReference>
<dbReference type="PROSITE" id="PS50109">
    <property type="entry name" value="HIS_KIN"/>
    <property type="match status" value="1"/>
</dbReference>
<dbReference type="Proteomes" id="UP001612915">
    <property type="component" value="Unassembled WGS sequence"/>
</dbReference>
<evidence type="ECO:0000256" key="9">
    <source>
        <dbReference type="ARBA" id="ARBA00022692"/>
    </source>
</evidence>
<keyword evidence="16 23" id="KW-1133">Transmembrane helix</keyword>
<evidence type="ECO:0000256" key="16">
    <source>
        <dbReference type="ARBA" id="ARBA00022989"/>
    </source>
</evidence>
<evidence type="ECO:0000256" key="11">
    <source>
        <dbReference type="ARBA" id="ARBA00022777"/>
    </source>
</evidence>
<evidence type="ECO:0000256" key="7">
    <source>
        <dbReference type="ARBA" id="ARBA00022553"/>
    </source>
</evidence>
<keyword evidence="17" id="KW-0902">Two-component regulatory system</keyword>
<dbReference type="PRINTS" id="PR00344">
    <property type="entry name" value="BCTRLSENSOR"/>
</dbReference>
<dbReference type="CDD" id="cd00082">
    <property type="entry name" value="HisKA"/>
    <property type="match status" value="1"/>
</dbReference>
<dbReference type="SUPFAM" id="SSF47384">
    <property type="entry name" value="Homodimeric domain of signal transducing histidine kinase"/>
    <property type="match status" value="1"/>
</dbReference>
<sequence length="446" mass="46703">MTLQRRLIGMTVVVALISVTFTSLTTLGLYRAGASDQASTALRRDAQTVADTLAAFDDRPARLRARTAALTKNLARRQITLVVLTDPAAPVDPPFVAGDGEAARSPAGLSDRRRLDGQEWLAEGVTENGITVLVTEPAAGASGASPVGRRFVLALLVGLAAGVLVGSLLARQLGAPLRRLAAGAREIGAGRRDVQVTPGGPAEVADVGHALNDLAAALSLSEERQRRFLMDVSHELRTPLTAVNGYAEGLADGVIVGFEAERAGVVIKQESARLSRRVEDLMALARMEADDFTVSPAPADLADLVRAAGAAWMARATDARVRLDVAAPATLPLVTDADRLRQAIDALLDNALRVLPPESRLKLTCGEHPGLAWVEVSDDGPGLADDDLAVAFERGRLSDRYSGERAVSTGLGLALVGELVRRLGGQAKAGHSSAGGASFVLYLPRI</sequence>
<dbReference type="PANTHER" id="PTHR44936">
    <property type="entry name" value="SENSOR PROTEIN CREC"/>
    <property type="match status" value="1"/>
</dbReference>
<feature type="transmembrane region" description="Helical" evidence="23">
    <location>
        <begin position="7"/>
        <end position="30"/>
    </location>
</feature>
<keyword evidence="12" id="KW-0378">Hydrolase</keyword>
<dbReference type="SMART" id="SM00388">
    <property type="entry name" value="HisKA"/>
    <property type="match status" value="1"/>
</dbReference>
<keyword evidence="9 23" id="KW-0812">Transmembrane</keyword>
<keyword evidence="23" id="KW-0472">Membrane</keyword>
<evidence type="ECO:0000256" key="23">
    <source>
        <dbReference type="SAM" id="Phobius"/>
    </source>
</evidence>
<dbReference type="GO" id="GO:0016301">
    <property type="term" value="F:kinase activity"/>
    <property type="evidence" value="ECO:0007669"/>
    <property type="project" value="UniProtKB-KW"/>
</dbReference>
<evidence type="ECO:0000313" key="26">
    <source>
        <dbReference type="EMBL" id="MFI7588053.1"/>
    </source>
</evidence>
<keyword evidence="20" id="KW-0464">Manganese</keyword>
<keyword evidence="6" id="KW-1003">Cell membrane</keyword>
<dbReference type="Gene3D" id="1.10.287.130">
    <property type="match status" value="1"/>
</dbReference>
<dbReference type="RefSeq" id="WP_398280923.1">
    <property type="nucleotide sequence ID" value="NZ_JBITLV010000004.1"/>
</dbReference>
<evidence type="ECO:0000256" key="17">
    <source>
        <dbReference type="ARBA" id="ARBA00023012"/>
    </source>
</evidence>
<dbReference type="Gene3D" id="3.30.565.10">
    <property type="entry name" value="Histidine kinase-like ATPase, C-terminal domain"/>
    <property type="match status" value="1"/>
</dbReference>
<keyword evidence="27" id="KW-1185">Reference proteome</keyword>
<dbReference type="InterPro" id="IPR036890">
    <property type="entry name" value="HATPase_C_sf"/>
</dbReference>
<dbReference type="SMART" id="SM00304">
    <property type="entry name" value="HAMP"/>
    <property type="match status" value="1"/>
</dbReference>
<keyword evidence="13" id="KW-0067">ATP-binding</keyword>
<evidence type="ECO:0000256" key="4">
    <source>
        <dbReference type="ARBA" id="ARBA00004651"/>
    </source>
</evidence>
<evidence type="ECO:0000256" key="12">
    <source>
        <dbReference type="ARBA" id="ARBA00022801"/>
    </source>
</evidence>
<protein>
    <recommendedName>
        <fullName evidence="21">Signal transduction histidine-protein kinase/phosphatase MprB</fullName>
        <ecNumber evidence="5">2.7.13.3</ecNumber>
    </recommendedName>
    <alternativeName>
        <fullName evidence="22">Mycobacterial persistence regulator B</fullName>
    </alternativeName>
</protein>
<dbReference type="SUPFAM" id="SSF55874">
    <property type="entry name" value="ATPase domain of HSP90 chaperone/DNA topoisomerase II/histidine kinase"/>
    <property type="match status" value="1"/>
</dbReference>
<dbReference type="InterPro" id="IPR005467">
    <property type="entry name" value="His_kinase_dom"/>
</dbReference>
<keyword evidence="18" id="KW-0346">Stress response</keyword>
<dbReference type="PROSITE" id="PS50885">
    <property type="entry name" value="HAMP"/>
    <property type="match status" value="1"/>
</dbReference>
<dbReference type="InterPro" id="IPR050980">
    <property type="entry name" value="2C_sensor_his_kinase"/>
</dbReference>
<dbReference type="InterPro" id="IPR004358">
    <property type="entry name" value="Sig_transdc_His_kin-like_C"/>
</dbReference>
<keyword evidence="11 26" id="KW-0418">Kinase</keyword>
<dbReference type="EC" id="2.7.13.3" evidence="5"/>
<evidence type="ECO:0000256" key="18">
    <source>
        <dbReference type="ARBA" id="ARBA00023016"/>
    </source>
</evidence>
<dbReference type="Gene3D" id="6.10.340.10">
    <property type="match status" value="1"/>
</dbReference>
<dbReference type="InterPro" id="IPR003594">
    <property type="entry name" value="HATPase_dom"/>
</dbReference>
<evidence type="ECO:0000256" key="15">
    <source>
        <dbReference type="ARBA" id="ARBA00022912"/>
    </source>
</evidence>
<evidence type="ECO:0000256" key="22">
    <source>
        <dbReference type="ARBA" id="ARBA00041776"/>
    </source>
</evidence>
<dbReference type="Pfam" id="PF00512">
    <property type="entry name" value="HisKA"/>
    <property type="match status" value="1"/>
</dbReference>
<keyword evidence="7" id="KW-0597">Phosphoprotein</keyword>
<comment type="catalytic activity">
    <reaction evidence="1">
        <text>ATP + protein L-histidine = ADP + protein N-phospho-L-histidine.</text>
        <dbReference type="EC" id="2.7.13.3"/>
    </reaction>
</comment>
<dbReference type="InterPro" id="IPR003661">
    <property type="entry name" value="HisK_dim/P_dom"/>
</dbReference>
<name>A0ABW8APZ5_9ACTN</name>
<evidence type="ECO:0000313" key="27">
    <source>
        <dbReference type="Proteomes" id="UP001612915"/>
    </source>
</evidence>
<evidence type="ECO:0000256" key="14">
    <source>
        <dbReference type="ARBA" id="ARBA00022842"/>
    </source>
</evidence>
<evidence type="ECO:0000259" key="25">
    <source>
        <dbReference type="PROSITE" id="PS50885"/>
    </source>
</evidence>
<comment type="cofactor">
    <cofactor evidence="3">
        <name>Mg(2+)</name>
        <dbReference type="ChEBI" id="CHEBI:18420"/>
    </cofactor>
</comment>
<evidence type="ECO:0000256" key="5">
    <source>
        <dbReference type="ARBA" id="ARBA00012438"/>
    </source>
</evidence>
<comment type="cofactor">
    <cofactor evidence="2">
        <name>Mn(2+)</name>
        <dbReference type="ChEBI" id="CHEBI:29035"/>
    </cofactor>
</comment>
<proteinExistence type="predicted"/>
<comment type="caution">
    <text evidence="26">The sequence shown here is derived from an EMBL/GenBank/DDBJ whole genome shotgun (WGS) entry which is preliminary data.</text>
</comment>
<evidence type="ECO:0000259" key="24">
    <source>
        <dbReference type="PROSITE" id="PS50109"/>
    </source>
</evidence>
<evidence type="ECO:0000256" key="19">
    <source>
        <dbReference type="ARBA" id="ARBA00023026"/>
    </source>
</evidence>
<reference evidence="26 27" key="1">
    <citation type="submission" date="2024-10" db="EMBL/GenBank/DDBJ databases">
        <title>The Natural Products Discovery Center: Release of the First 8490 Sequenced Strains for Exploring Actinobacteria Biosynthetic Diversity.</title>
        <authorList>
            <person name="Kalkreuter E."/>
            <person name="Kautsar S.A."/>
            <person name="Yang D."/>
            <person name="Bader C.D."/>
            <person name="Teijaro C.N."/>
            <person name="Fluegel L."/>
            <person name="Davis C.M."/>
            <person name="Simpson J.R."/>
            <person name="Lauterbach L."/>
            <person name="Steele A.D."/>
            <person name="Gui C."/>
            <person name="Meng S."/>
            <person name="Li G."/>
            <person name="Viehrig K."/>
            <person name="Ye F."/>
            <person name="Su P."/>
            <person name="Kiefer A.F."/>
            <person name="Nichols A."/>
            <person name="Cepeda A.J."/>
            <person name="Yan W."/>
            <person name="Fan B."/>
            <person name="Jiang Y."/>
            <person name="Adhikari A."/>
            <person name="Zheng C.-J."/>
            <person name="Schuster L."/>
            <person name="Cowan T.M."/>
            <person name="Smanski M.J."/>
            <person name="Chevrette M.G."/>
            <person name="De Carvalho L.P.S."/>
            <person name="Shen B."/>
        </authorList>
    </citation>
    <scope>NUCLEOTIDE SEQUENCE [LARGE SCALE GENOMIC DNA]</scope>
    <source>
        <strain evidence="26 27">NPDC049639</strain>
    </source>
</reference>
<keyword evidence="15" id="KW-0904">Protein phosphatase</keyword>
<dbReference type="CDD" id="cd00075">
    <property type="entry name" value="HATPase"/>
    <property type="match status" value="1"/>
</dbReference>
<keyword evidence="8" id="KW-0808">Transferase</keyword>
<evidence type="ECO:0000256" key="1">
    <source>
        <dbReference type="ARBA" id="ARBA00000085"/>
    </source>
</evidence>
<keyword evidence="19" id="KW-0843">Virulence</keyword>
<dbReference type="EMBL" id="JBITLV010000004">
    <property type="protein sequence ID" value="MFI7588053.1"/>
    <property type="molecule type" value="Genomic_DNA"/>
</dbReference>
<keyword evidence="10" id="KW-0547">Nucleotide-binding</keyword>
<evidence type="ECO:0000256" key="20">
    <source>
        <dbReference type="ARBA" id="ARBA00023211"/>
    </source>
</evidence>
<feature type="domain" description="Histidine kinase" evidence="24">
    <location>
        <begin position="231"/>
        <end position="446"/>
    </location>
</feature>
<evidence type="ECO:0000256" key="8">
    <source>
        <dbReference type="ARBA" id="ARBA00022679"/>
    </source>
</evidence>
<dbReference type="Pfam" id="PF00672">
    <property type="entry name" value="HAMP"/>
    <property type="match status" value="1"/>
</dbReference>
<feature type="transmembrane region" description="Helical" evidence="23">
    <location>
        <begin position="151"/>
        <end position="170"/>
    </location>
</feature>